<dbReference type="STRING" id="1414854.GQ61_07780"/>
<keyword evidence="5 12" id="KW-0349">Heme</keyword>
<evidence type="ECO:0000256" key="4">
    <source>
        <dbReference type="ARBA" id="ARBA00020076"/>
    </source>
</evidence>
<keyword evidence="10 13" id="KW-0472">Membrane</keyword>
<keyword evidence="8 13" id="KW-1133">Transmembrane helix</keyword>
<dbReference type="PROSITE" id="PS01000">
    <property type="entry name" value="SDH_CYT_1"/>
    <property type="match status" value="1"/>
</dbReference>
<feature type="transmembrane region" description="Helical" evidence="13">
    <location>
        <begin position="60"/>
        <end position="82"/>
    </location>
</feature>
<dbReference type="SUPFAM" id="SSF81343">
    <property type="entry name" value="Fumarate reductase respiratory complex transmembrane subunits"/>
    <property type="match status" value="1"/>
</dbReference>
<name>A0A1W6N5Y1_9PROT</name>
<evidence type="ECO:0000256" key="5">
    <source>
        <dbReference type="ARBA" id="ARBA00022617"/>
    </source>
</evidence>
<evidence type="ECO:0000256" key="3">
    <source>
        <dbReference type="ARBA" id="ARBA00007244"/>
    </source>
</evidence>
<comment type="subcellular location">
    <subcellularLocation>
        <location evidence="2">Membrane</location>
        <topology evidence="2">Multi-pass membrane protein</topology>
    </subcellularLocation>
</comment>
<comment type="function">
    <text evidence="1">Membrane-anchoring subunit of succinate dehydrogenase (SDH).</text>
</comment>
<dbReference type="InterPro" id="IPR034804">
    <property type="entry name" value="SQR/QFR_C/D"/>
</dbReference>
<gene>
    <name evidence="14" type="ORF">GQ61_07780</name>
</gene>
<comment type="subunit">
    <text evidence="11">Part of an enzyme complex containing four subunits: a flavoprotein, an iron-sulfur protein, plus two membrane-anchoring proteins, SdhC and SdhD. The complex can form homotrimers.</text>
</comment>
<evidence type="ECO:0000313" key="15">
    <source>
        <dbReference type="Proteomes" id="UP000237351"/>
    </source>
</evidence>
<dbReference type="CDD" id="cd03499">
    <property type="entry name" value="SQR_TypeC_SdhC"/>
    <property type="match status" value="1"/>
</dbReference>
<dbReference type="Gene3D" id="1.20.1300.10">
    <property type="entry name" value="Fumarate reductase/succinate dehydrogenase, transmembrane subunit"/>
    <property type="match status" value="1"/>
</dbReference>
<organism evidence="14 15">
    <name type="scientific">Candidatus Nucleicultrix amoebiphila FS5</name>
    <dbReference type="NCBI Taxonomy" id="1414854"/>
    <lineage>
        <taxon>Bacteria</taxon>
        <taxon>Pseudomonadati</taxon>
        <taxon>Pseudomonadota</taxon>
        <taxon>Alphaproteobacteria</taxon>
        <taxon>Holosporales</taxon>
        <taxon>Candidatus Nucleicultricaceae</taxon>
        <taxon>Candidatus Nucleicultrix</taxon>
    </lineage>
</organism>
<evidence type="ECO:0000256" key="2">
    <source>
        <dbReference type="ARBA" id="ARBA00004141"/>
    </source>
</evidence>
<evidence type="ECO:0000256" key="8">
    <source>
        <dbReference type="ARBA" id="ARBA00022989"/>
    </source>
</evidence>
<dbReference type="GO" id="GO:0016020">
    <property type="term" value="C:membrane"/>
    <property type="evidence" value="ECO:0007669"/>
    <property type="project" value="UniProtKB-SubCell"/>
</dbReference>
<accession>A0A1W6N5Y1</accession>
<dbReference type="GO" id="GO:0006099">
    <property type="term" value="P:tricarboxylic acid cycle"/>
    <property type="evidence" value="ECO:0007669"/>
    <property type="project" value="InterPro"/>
</dbReference>
<comment type="similarity">
    <text evidence="3">Belongs to the cytochrome b560 family.</text>
</comment>
<evidence type="ECO:0000256" key="6">
    <source>
        <dbReference type="ARBA" id="ARBA00022692"/>
    </source>
</evidence>
<evidence type="ECO:0000313" key="14">
    <source>
        <dbReference type="EMBL" id="ARN85198.1"/>
    </source>
</evidence>
<keyword evidence="7 12" id="KW-0479">Metal-binding</keyword>
<evidence type="ECO:0000256" key="1">
    <source>
        <dbReference type="ARBA" id="ARBA00004050"/>
    </source>
</evidence>
<comment type="cofactor">
    <cofactor evidence="12">
        <name>heme</name>
        <dbReference type="ChEBI" id="CHEBI:30413"/>
    </cofactor>
    <text evidence="12">The heme is bound between the two transmembrane subunits.</text>
</comment>
<evidence type="ECO:0000256" key="11">
    <source>
        <dbReference type="ARBA" id="ARBA00025912"/>
    </source>
</evidence>
<dbReference type="AlphaFoldDB" id="A0A1W6N5Y1"/>
<keyword evidence="15" id="KW-1185">Reference proteome</keyword>
<dbReference type="PANTHER" id="PTHR10978">
    <property type="entry name" value="SUCCINATE DEHYDROGENASE CYTOCHROME B560 SUBUNIT"/>
    <property type="match status" value="1"/>
</dbReference>
<dbReference type="InterPro" id="IPR000701">
    <property type="entry name" value="SuccDH_FuR_B_TM-su"/>
</dbReference>
<dbReference type="PROSITE" id="PS01001">
    <property type="entry name" value="SDH_CYT_2"/>
    <property type="match status" value="1"/>
</dbReference>
<dbReference type="NCBIfam" id="TIGR02970">
    <property type="entry name" value="succ_dehyd_cytB"/>
    <property type="match status" value="1"/>
</dbReference>
<dbReference type="EMBL" id="CP008743">
    <property type="protein sequence ID" value="ARN85198.1"/>
    <property type="molecule type" value="Genomic_DNA"/>
</dbReference>
<dbReference type="OrthoDB" id="9799441at2"/>
<keyword evidence="9 12" id="KW-0408">Iron</keyword>
<dbReference type="PIRSF" id="PIRSF000178">
    <property type="entry name" value="SDH_cyt_b560"/>
    <property type="match status" value="1"/>
</dbReference>
<evidence type="ECO:0000256" key="12">
    <source>
        <dbReference type="PIRSR" id="PIRSR000178-1"/>
    </source>
</evidence>
<dbReference type="Pfam" id="PF01127">
    <property type="entry name" value="Sdh_cyt"/>
    <property type="match status" value="1"/>
</dbReference>
<proteinExistence type="inferred from homology"/>
<dbReference type="KEGG" id="naf:GQ61_07780"/>
<dbReference type="RefSeq" id="WP_085784743.1">
    <property type="nucleotide sequence ID" value="NZ_CP008743.1"/>
</dbReference>
<evidence type="ECO:0000256" key="9">
    <source>
        <dbReference type="ARBA" id="ARBA00023004"/>
    </source>
</evidence>
<feature type="transmembrane region" description="Helical" evidence="13">
    <location>
        <begin position="102"/>
        <end position="121"/>
    </location>
</feature>
<evidence type="ECO:0000256" key="10">
    <source>
        <dbReference type="ARBA" id="ARBA00023136"/>
    </source>
</evidence>
<evidence type="ECO:0000256" key="7">
    <source>
        <dbReference type="ARBA" id="ARBA00022723"/>
    </source>
</evidence>
<dbReference type="Proteomes" id="UP000237351">
    <property type="component" value="Chromosome"/>
</dbReference>
<sequence length="123" mass="14118">MQNKTRPLSPHLQIYRWQLTSVLSITHRATGLFLSLGILVYLAWLIALLNSESYDTFQMFFQTIPGRLLMFGWVFSFFYHLANGIRHLFWDAGYGFELRTTYISGWVVVGVAFALTLAFALGS</sequence>
<feature type="binding site" description="axial binding residue" evidence="12">
    <location>
        <position position="80"/>
    </location>
    <ligand>
        <name>heme</name>
        <dbReference type="ChEBI" id="CHEBI:30413"/>
        <note>ligand shared with second transmembrane subunit</note>
    </ligand>
    <ligandPart>
        <name>Fe</name>
        <dbReference type="ChEBI" id="CHEBI:18248"/>
    </ligandPart>
</feature>
<keyword evidence="6 13" id="KW-0812">Transmembrane</keyword>
<reference evidence="14 15" key="1">
    <citation type="submission" date="2014-06" db="EMBL/GenBank/DDBJ databases">
        <title>The genome of the endonuclear symbiont Nucleicultrix amoebiphila.</title>
        <authorList>
            <person name="Schulz F."/>
            <person name="Horn M."/>
        </authorList>
    </citation>
    <scope>NUCLEOTIDE SEQUENCE [LARGE SCALE GENOMIC DNA]</scope>
    <source>
        <strain evidence="14 15">FS5</strain>
    </source>
</reference>
<protein>
    <recommendedName>
        <fullName evidence="4">Succinate dehydrogenase cytochrome b556 subunit</fullName>
    </recommendedName>
</protein>
<dbReference type="PANTHER" id="PTHR10978:SF5">
    <property type="entry name" value="SUCCINATE DEHYDROGENASE CYTOCHROME B560 SUBUNIT, MITOCHONDRIAL"/>
    <property type="match status" value="1"/>
</dbReference>
<dbReference type="InterPro" id="IPR018495">
    <property type="entry name" value="Succ_DH_cyt_bsu_CS"/>
</dbReference>
<feature type="transmembrane region" description="Helical" evidence="13">
    <location>
        <begin position="29"/>
        <end position="48"/>
    </location>
</feature>
<evidence type="ECO:0000256" key="13">
    <source>
        <dbReference type="SAM" id="Phobius"/>
    </source>
</evidence>
<dbReference type="GO" id="GO:0046872">
    <property type="term" value="F:metal ion binding"/>
    <property type="evidence" value="ECO:0007669"/>
    <property type="project" value="UniProtKB-KW"/>
</dbReference>
<dbReference type="GO" id="GO:0009055">
    <property type="term" value="F:electron transfer activity"/>
    <property type="evidence" value="ECO:0007669"/>
    <property type="project" value="InterPro"/>
</dbReference>
<dbReference type="InterPro" id="IPR014314">
    <property type="entry name" value="Succ_DH_cytb556"/>
</dbReference>